<organism evidence="4 5">
    <name type="scientific">Pandoraea captiosa</name>
    <dbReference type="NCBI Taxonomy" id="2508302"/>
    <lineage>
        <taxon>Bacteria</taxon>
        <taxon>Pseudomonadati</taxon>
        <taxon>Pseudomonadota</taxon>
        <taxon>Betaproteobacteria</taxon>
        <taxon>Burkholderiales</taxon>
        <taxon>Burkholderiaceae</taxon>
        <taxon>Pandoraea</taxon>
    </lineage>
</organism>
<evidence type="ECO:0000256" key="2">
    <source>
        <dbReference type="SAM" id="Phobius"/>
    </source>
</evidence>
<feature type="transmembrane region" description="Helical" evidence="2">
    <location>
        <begin position="40"/>
        <end position="64"/>
    </location>
</feature>
<dbReference type="InterPro" id="IPR013740">
    <property type="entry name" value="Redoxin"/>
</dbReference>
<dbReference type="Proteomes" id="UP000414136">
    <property type="component" value="Unassembled WGS sequence"/>
</dbReference>
<accession>A0A5E5ATL6</accession>
<dbReference type="PROSITE" id="PS51352">
    <property type="entry name" value="THIOREDOXIN_2"/>
    <property type="match status" value="1"/>
</dbReference>
<name>A0A5E5ATL6_9BURK</name>
<dbReference type="AlphaFoldDB" id="A0A5E5ATL6"/>
<feature type="region of interest" description="Disordered" evidence="1">
    <location>
        <begin position="253"/>
        <end position="322"/>
    </location>
</feature>
<feature type="transmembrane region" description="Helical" evidence="2">
    <location>
        <begin position="70"/>
        <end position="88"/>
    </location>
</feature>
<dbReference type="Gene3D" id="2.60.120.260">
    <property type="entry name" value="Galactose-binding domain-like"/>
    <property type="match status" value="1"/>
</dbReference>
<feature type="transmembrane region" description="Helical" evidence="2">
    <location>
        <begin position="6"/>
        <end position="28"/>
    </location>
</feature>
<dbReference type="PANTHER" id="PTHR42852:SF13">
    <property type="entry name" value="PROTEIN DIPZ"/>
    <property type="match status" value="1"/>
</dbReference>
<dbReference type="InterPro" id="IPR013766">
    <property type="entry name" value="Thioredoxin_domain"/>
</dbReference>
<dbReference type="EMBL" id="CABPSQ010000019">
    <property type="protein sequence ID" value="VVE76172.1"/>
    <property type="molecule type" value="Genomic_DNA"/>
</dbReference>
<feature type="compositionally biased region" description="Low complexity" evidence="1">
    <location>
        <begin position="274"/>
        <end position="293"/>
    </location>
</feature>
<feature type="transmembrane region" description="Helical" evidence="2">
    <location>
        <begin position="136"/>
        <end position="162"/>
    </location>
</feature>
<sequence length="661" mass="69011">MTLLILAYFGGILTIVSPCILPVLPFVFSRAGQSFSRSVLPMLAGMVLMFALVATLAAVGGNWVVQANQYGRWLALALVALFGATLLFPKLAERLTHPLVALGNRLTQSAQGDGATTTATTATIDEARGTGAGGSFLLGIATGLLWAPCAGPILGLVLTGAALQGASVGTTLLLLAYAAGAATSLALALLVGGRVFATMKRSLGAGEWIRRGLGGLMLAGVAAIALGLDTGVLAQLSTASTGGIEQRLVEQLGGRRHSGGSDGNTVLAPAASGATDAPNATNDTNATNATNAAIASSQEGSAADSAGRSEPATSAANRAMVRTAASEPAPLPVEGQLPSLDGAVQWLNSPPLSAQALRGKVVLIDFWTYSCINCLRTLPYVKAWAEKYRDQGLVVIGVHAPEFAFERDIGNVKKAVKDLGVSYPVAIDNNFAIWRGFDNQYWPAHYFVDAQGRVRYHHFGEGNYAESERVIQQLLREAGAAQVADGTTDAKASGVQQAADLRDVRSPETYIGYARAENFSSPGGVVKDAPNDYHTPSAVLSQTPQSPPALNTWALAGKWKVGPEQATATQAGARIVYRFHARDLHLVMGPDASGKPVRFRVTVDAQPPGDAHGTDVAADGTGTVTSQRLYQLVRQSGEVRDRTFSIEFLDPGVSAYAFTFG</sequence>
<dbReference type="RefSeq" id="WP_150627749.1">
    <property type="nucleotide sequence ID" value="NZ_CABPSQ010000019.1"/>
</dbReference>
<keyword evidence="5" id="KW-1185">Reference proteome</keyword>
<keyword evidence="2" id="KW-0472">Membrane</keyword>
<feature type="domain" description="Thioredoxin" evidence="3">
    <location>
        <begin position="325"/>
        <end position="476"/>
    </location>
</feature>
<dbReference type="Pfam" id="PF17991">
    <property type="entry name" value="Thioredoxin_10"/>
    <property type="match status" value="1"/>
</dbReference>
<evidence type="ECO:0000313" key="5">
    <source>
        <dbReference type="Proteomes" id="UP000414136"/>
    </source>
</evidence>
<proteinExistence type="predicted"/>
<dbReference type="InterPro" id="IPR041017">
    <property type="entry name" value="Thioredoxin_10"/>
</dbReference>
<evidence type="ECO:0000313" key="4">
    <source>
        <dbReference type="EMBL" id="VVE76172.1"/>
    </source>
</evidence>
<dbReference type="Gene3D" id="3.40.30.10">
    <property type="entry name" value="Glutaredoxin"/>
    <property type="match status" value="1"/>
</dbReference>
<feature type="transmembrane region" description="Helical" evidence="2">
    <location>
        <begin position="174"/>
        <end position="196"/>
    </location>
</feature>
<keyword evidence="2" id="KW-1133">Transmembrane helix</keyword>
<dbReference type="InterPro" id="IPR050553">
    <property type="entry name" value="Thioredoxin_ResA/DsbE_sf"/>
</dbReference>
<keyword evidence="2" id="KW-0812">Transmembrane</keyword>
<dbReference type="OrthoDB" id="9811352at2"/>
<dbReference type="Pfam" id="PF08534">
    <property type="entry name" value="Redoxin"/>
    <property type="match status" value="1"/>
</dbReference>
<dbReference type="SUPFAM" id="SSF52833">
    <property type="entry name" value="Thioredoxin-like"/>
    <property type="match status" value="1"/>
</dbReference>
<protein>
    <submittedName>
        <fullName evidence="4">Cytochrome C biogenesis protein</fullName>
    </submittedName>
</protein>
<feature type="transmembrane region" description="Helical" evidence="2">
    <location>
        <begin position="208"/>
        <end position="228"/>
    </location>
</feature>
<dbReference type="PANTHER" id="PTHR42852">
    <property type="entry name" value="THIOL:DISULFIDE INTERCHANGE PROTEIN DSBE"/>
    <property type="match status" value="1"/>
</dbReference>
<reference evidence="4 5" key="1">
    <citation type="submission" date="2019-08" db="EMBL/GenBank/DDBJ databases">
        <authorList>
            <person name="Peeters C."/>
        </authorList>
    </citation>
    <scope>NUCLEOTIDE SEQUENCE [LARGE SCALE GENOMIC DNA]</scope>
    <source>
        <strain evidence="4 5">LMG 31118</strain>
    </source>
</reference>
<evidence type="ECO:0000256" key="1">
    <source>
        <dbReference type="SAM" id="MobiDB-lite"/>
    </source>
</evidence>
<dbReference type="CDD" id="cd03012">
    <property type="entry name" value="TlpA_like_DipZ_like"/>
    <property type="match status" value="1"/>
</dbReference>
<dbReference type="GO" id="GO:0016491">
    <property type="term" value="F:oxidoreductase activity"/>
    <property type="evidence" value="ECO:0007669"/>
    <property type="project" value="InterPro"/>
</dbReference>
<gene>
    <name evidence="4" type="ORF">PCA31118_05151</name>
</gene>
<evidence type="ECO:0000259" key="3">
    <source>
        <dbReference type="PROSITE" id="PS51352"/>
    </source>
</evidence>
<dbReference type="InterPro" id="IPR036249">
    <property type="entry name" value="Thioredoxin-like_sf"/>
</dbReference>